<dbReference type="Pfam" id="PF02195">
    <property type="entry name" value="ParB_N"/>
    <property type="match status" value="1"/>
</dbReference>
<dbReference type="SMART" id="SM00470">
    <property type="entry name" value="ParB"/>
    <property type="match status" value="1"/>
</dbReference>
<evidence type="ECO:0000256" key="1">
    <source>
        <dbReference type="ARBA" id="ARBA00022829"/>
    </source>
</evidence>
<dbReference type="InterPro" id="IPR003115">
    <property type="entry name" value="ParB_N"/>
</dbReference>
<dbReference type="InterPro" id="IPR050336">
    <property type="entry name" value="Chromosome_partition/occlusion"/>
</dbReference>
<dbReference type="SUPFAM" id="SSF109709">
    <property type="entry name" value="KorB DNA-binding domain-like"/>
    <property type="match status" value="1"/>
</dbReference>
<dbReference type="AlphaFoldDB" id="A0A6H1ZV81"/>
<dbReference type="GO" id="GO:0007059">
    <property type="term" value="P:chromosome segregation"/>
    <property type="evidence" value="ECO:0007669"/>
    <property type="project" value="UniProtKB-KW"/>
</dbReference>
<dbReference type="InterPro" id="IPR041468">
    <property type="entry name" value="HTH_ParB/Spo0J"/>
</dbReference>
<dbReference type="PANTHER" id="PTHR33375">
    <property type="entry name" value="CHROMOSOME-PARTITIONING PROTEIN PARB-RELATED"/>
    <property type="match status" value="1"/>
</dbReference>
<dbReference type="NCBIfam" id="TIGR00180">
    <property type="entry name" value="parB_part"/>
    <property type="match status" value="1"/>
</dbReference>
<dbReference type="InterPro" id="IPR004437">
    <property type="entry name" value="ParB/RepB/Spo0J"/>
</dbReference>
<dbReference type="GO" id="GO:0003677">
    <property type="term" value="F:DNA binding"/>
    <property type="evidence" value="ECO:0007669"/>
    <property type="project" value="InterPro"/>
</dbReference>
<reference evidence="3" key="1">
    <citation type="submission" date="2020-03" db="EMBL/GenBank/DDBJ databases">
        <title>The deep terrestrial virosphere.</title>
        <authorList>
            <person name="Holmfeldt K."/>
            <person name="Nilsson E."/>
            <person name="Simone D."/>
            <person name="Lopez-Fernandez M."/>
            <person name="Wu X."/>
            <person name="de Brujin I."/>
            <person name="Lundin D."/>
            <person name="Andersson A."/>
            <person name="Bertilsson S."/>
            <person name="Dopson M."/>
        </authorList>
    </citation>
    <scope>NUCLEOTIDE SEQUENCE</scope>
    <source>
        <strain evidence="3">TM448A02084</strain>
    </source>
</reference>
<protein>
    <recommendedName>
        <fullName evidence="2">ParB-like N-terminal domain-containing protein</fullName>
    </recommendedName>
</protein>
<dbReference type="Gene3D" id="3.90.1530.30">
    <property type="match status" value="1"/>
</dbReference>
<organism evidence="3">
    <name type="scientific">viral metagenome</name>
    <dbReference type="NCBI Taxonomy" id="1070528"/>
    <lineage>
        <taxon>unclassified sequences</taxon>
        <taxon>metagenomes</taxon>
        <taxon>organismal metagenomes</taxon>
    </lineage>
</organism>
<evidence type="ECO:0000259" key="2">
    <source>
        <dbReference type="SMART" id="SM00470"/>
    </source>
</evidence>
<name>A0A6H1ZV81_9ZZZZ</name>
<evidence type="ECO:0000313" key="3">
    <source>
        <dbReference type="EMBL" id="QJA51372.1"/>
    </source>
</evidence>
<keyword evidence="1" id="KW-0159">Chromosome partition</keyword>
<dbReference type="EMBL" id="MT144257">
    <property type="protein sequence ID" value="QJA51372.1"/>
    <property type="molecule type" value="Genomic_DNA"/>
</dbReference>
<accession>A0A6H1ZV81</accession>
<dbReference type="SUPFAM" id="SSF110849">
    <property type="entry name" value="ParB/Sulfiredoxin"/>
    <property type="match status" value="1"/>
</dbReference>
<dbReference type="Gene3D" id="1.10.10.2830">
    <property type="match status" value="1"/>
</dbReference>
<dbReference type="GO" id="GO:0005694">
    <property type="term" value="C:chromosome"/>
    <property type="evidence" value="ECO:0007669"/>
    <property type="project" value="TreeGrafter"/>
</dbReference>
<dbReference type="PANTHER" id="PTHR33375:SF1">
    <property type="entry name" value="CHROMOSOME-PARTITIONING PROTEIN PARB-RELATED"/>
    <property type="match status" value="1"/>
</dbReference>
<dbReference type="InterPro" id="IPR036086">
    <property type="entry name" value="ParB/Sulfiredoxin_sf"/>
</dbReference>
<gene>
    <name evidence="3" type="ORF">TM448A02084_0010</name>
</gene>
<sequence>MIENREIPLADIHPPKLQPRLAEEDDDLDELVASIAAHGLISPLAVTPTDEGYQLLAGNRRYHALQRLGWTTAPCRVIHASPELADEITIAENLIRRNLSPLEEAYAFAIYLGRTESSQEALAERMGKERTYVTRRLLLLDLDDLTLGALEDGIINLSQALILRQIEDPAMRERLVEHAQTYGANVRTMQYWVSSYNKEQAAATRAQEQGVEPAAYQPPREVYMACDRCGNPTSYATLRPVYLCPNCHHALAAYRAAKEGEQ</sequence>
<feature type="domain" description="ParB-like N-terminal" evidence="2">
    <location>
        <begin position="5"/>
        <end position="94"/>
    </location>
</feature>
<proteinExistence type="predicted"/>
<dbReference type="Pfam" id="PF17762">
    <property type="entry name" value="HTH_ParB"/>
    <property type="match status" value="1"/>
</dbReference>